<gene>
    <name evidence="2" type="ORF">BB31_28025</name>
</gene>
<reference evidence="2 3" key="1">
    <citation type="journal article" date="2014" name="Genome Announc.">
        <title>Draft Genome Sequence of Amycolatopsis lurida NRRL 2430, Producer of the Glycopeptide Family Antibiotic Ristocetin.</title>
        <authorList>
            <person name="Kwun M.J."/>
            <person name="Hong H.J."/>
        </authorList>
    </citation>
    <scope>NUCLEOTIDE SEQUENCE [LARGE SCALE GENOMIC DNA]</scope>
    <source>
        <strain evidence="2 3">NRRL 2430</strain>
    </source>
</reference>
<dbReference type="InterPro" id="IPR003673">
    <property type="entry name" value="CoA-Trfase_fam_III"/>
</dbReference>
<keyword evidence="3" id="KW-1185">Reference proteome</keyword>
<organism evidence="2 3">
    <name type="scientific">Amycolatopsis lurida NRRL 2430</name>
    <dbReference type="NCBI Taxonomy" id="1460371"/>
    <lineage>
        <taxon>Bacteria</taxon>
        <taxon>Bacillati</taxon>
        <taxon>Actinomycetota</taxon>
        <taxon>Actinomycetes</taxon>
        <taxon>Pseudonocardiales</taxon>
        <taxon>Pseudonocardiaceae</taxon>
        <taxon>Amycolatopsis</taxon>
    </lineage>
</organism>
<dbReference type="Pfam" id="PF02515">
    <property type="entry name" value="CoA_transf_3"/>
    <property type="match status" value="1"/>
</dbReference>
<dbReference type="InterPro" id="IPR023606">
    <property type="entry name" value="CoA-Trfase_III_dom_1_sf"/>
</dbReference>
<dbReference type="GO" id="GO:0008410">
    <property type="term" value="F:CoA-transferase activity"/>
    <property type="evidence" value="ECO:0007669"/>
    <property type="project" value="TreeGrafter"/>
</dbReference>
<comment type="caution">
    <text evidence="2">The sequence shown here is derived from an EMBL/GenBank/DDBJ whole genome shotgun (WGS) entry which is preliminary data.</text>
</comment>
<proteinExistence type="predicted"/>
<dbReference type="InterPro" id="IPR050483">
    <property type="entry name" value="CoA-transferase_III_domain"/>
</dbReference>
<dbReference type="RefSeq" id="WP_034316798.1">
    <property type="nucleotide sequence ID" value="NZ_JFBM01000028.1"/>
</dbReference>
<dbReference type="InterPro" id="IPR044855">
    <property type="entry name" value="CoA-Trfase_III_dom3_sf"/>
</dbReference>
<dbReference type="SUPFAM" id="SSF89796">
    <property type="entry name" value="CoA-transferase family III (CaiB/BaiF)"/>
    <property type="match status" value="1"/>
</dbReference>
<dbReference type="PANTHER" id="PTHR48207:SF3">
    <property type="entry name" value="SUCCINATE--HYDROXYMETHYLGLUTARATE COA-TRANSFERASE"/>
    <property type="match status" value="1"/>
</dbReference>
<name>A0A2P2FMS7_AMYLU</name>
<protein>
    <submittedName>
        <fullName evidence="2">Carnitine dehydratase</fullName>
    </submittedName>
</protein>
<dbReference type="Gene3D" id="3.30.1540.10">
    <property type="entry name" value="formyl-coa transferase, domain 3"/>
    <property type="match status" value="1"/>
</dbReference>
<dbReference type="PANTHER" id="PTHR48207">
    <property type="entry name" value="SUCCINATE--HYDROXYMETHYLGLUTARATE COA-TRANSFERASE"/>
    <property type="match status" value="1"/>
</dbReference>
<accession>A0A2P2FMS7</accession>
<evidence type="ECO:0000313" key="2">
    <source>
        <dbReference type="EMBL" id="KFU78011.1"/>
    </source>
</evidence>
<dbReference type="Proteomes" id="UP000256220">
    <property type="component" value="Unassembled WGS sequence"/>
</dbReference>
<dbReference type="AlphaFoldDB" id="A0A2P2FMS7"/>
<evidence type="ECO:0000313" key="3">
    <source>
        <dbReference type="Proteomes" id="UP000256220"/>
    </source>
</evidence>
<keyword evidence="1" id="KW-0808">Transferase</keyword>
<dbReference type="EMBL" id="JFBM01000028">
    <property type="protein sequence ID" value="KFU78011.1"/>
    <property type="molecule type" value="Genomic_DNA"/>
</dbReference>
<dbReference type="Gene3D" id="3.40.50.10540">
    <property type="entry name" value="Crotonobetainyl-coa:carnitine coa-transferase, domain 1"/>
    <property type="match status" value="1"/>
</dbReference>
<sequence length="384" mass="41865">MRQPLEGITVVALEQAVAAPFASRQLADLGARVIKIERRGVGDFARDYDRTVHGQSSYFVWLNRGKESVELDIKDPADRVLLGAMIGKADVFLQNLAPGAVDRLGLDAGTLRAERPELIHCSISGYGPEGPYRTKKAYDLLVQCETGLVMSTGTPETPAKAGISIADIATGMYAHSGVLTALYDRERTGEGASLHVAMLDSLGEWMSQPAYFSRYGQEPPRRTAAAHPSISPYGPYRTGDERVFLSVQSEREWSVLCRDVLGHEALVEDPRFRTNDDRVGNDGELTVILEETFSGLTADEVGDLLERAGIANARLRTPEQFTRHPQLAARNRWRAVETPAGPLEALLPPVEVAGREPVMGPVPALGAHNESIRAAFGARQEVRT</sequence>
<evidence type="ECO:0000256" key="1">
    <source>
        <dbReference type="ARBA" id="ARBA00022679"/>
    </source>
</evidence>